<evidence type="ECO:0000313" key="4">
    <source>
        <dbReference type="EMBL" id="BCD46447.1"/>
    </source>
</evidence>
<dbReference type="PANTHER" id="PTHR30303">
    <property type="entry name" value="HYDROGENASE ISOENZYMES FORMATION PROTEIN HYPE"/>
    <property type="match status" value="1"/>
</dbReference>
<dbReference type="Proteomes" id="UP000317935">
    <property type="component" value="Chromosome"/>
</dbReference>
<dbReference type="InterPro" id="IPR036676">
    <property type="entry name" value="PurM-like_C_sf"/>
</dbReference>
<comment type="similarity">
    <text evidence="1">Belongs to the HypE family.</text>
</comment>
<dbReference type="Gene3D" id="3.30.1330.10">
    <property type="entry name" value="PurM-like, N-terminal domain"/>
    <property type="match status" value="1"/>
</dbReference>
<feature type="domain" description="PurM-like C-terminal" evidence="3">
    <location>
        <begin position="159"/>
        <end position="302"/>
    </location>
</feature>
<reference evidence="5 6" key="1">
    <citation type="submission" date="2019-06" db="EMBL/GenBank/DDBJ databases">
        <title>Complete genome sequence of Helicobacter suis SNTW101c.</title>
        <authorList>
            <person name="Rimbara E."/>
            <person name="Suzuki M."/>
            <person name="Matsui H."/>
            <person name="Nakamura M."/>
            <person name="Mori S."/>
            <person name="Shibayama K."/>
        </authorList>
    </citation>
    <scope>NUCLEOTIDE SEQUENCE [LARGE SCALE GENOMIC DNA]</scope>
    <source>
        <strain evidence="5 6">SNTW101c</strain>
    </source>
</reference>
<keyword evidence="7" id="KW-1185">Reference proteome</keyword>
<evidence type="ECO:0000259" key="2">
    <source>
        <dbReference type="Pfam" id="PF00586"/>
    </source>
</evidence>
<dbReference type="InterPro" id="IPR016188">
    <property type="entry name" value="PurM-like_N"/>
</dbReference>
<dbReference type="Gene3D" id="3.90.650.10">
    <property type="entry name" value="PurM-like C-terminal domain"/>
    <property type="match status" value="1"/>
</dbReference>
<dbReference type="EMBL" id="AP019774">
    <property type="protein sequence ID" value="BCD70779.1"/>
    <property type="molecule type" value="Genomic_DNA"/>
</dbReference>
<dbReference type="InterPro" id="IPR010918">
    <property type="entry name" value="PurM-like_C_dom"/>
</dbReference>
<evidence type="ECO:0000313" key="5">
    <source>
        <dbReference type="EMBL" id="BCD70779.1"/>
    </source>
</evidence>
<evidence type="ECO:0000313" key="6">
    <source>
        <dbReference type="Proteomes" id="UP000317935"/>
    </source>
</evidence>
<accession>A0A6J4CZ89</accession>
<dbReference type="AlphaFoldDB" id="A0A6J4CZ89"/>
<feature type="domain" description="PurM-like N-terminal" evidence="2">
    <location>
        <begin position="36"/>
        <end position="146"/>
    </location>
</feature>
<dbReference type="GO" id="GO:0051604">
    <property type="term" value="P:protein maturation"/>
    <property type="evidence" value="ECO:0007669"/>
    <property type="project" value="TreeGrafter"/>
</dbReference>
<dbReference type="Pfam" id="PF02769">
    <property type="entry name" value="AIRS_C"/>
    <property type="match status" value="1"/>
</dbReference>
<evidence type="ECO:0000256" key="1">
    <source>
        <dbReference type="ARBA" id="ARBA00006243"/>
    </source>
</evidence>
<name>A0A6J4CZ89_9HELI</name>
<gene>
    <name evidence="5" type="primary">hypE</name>
    <name evidence="4" type="ORF">NHP190020_14860</name>
    <name evidence="5" type="ORF">SNTW_14240</name>
</gene>
<evidence type="ECO:0000259" key="3">
    <source>
        <dbReference type="Pfam" id="PF02769"/>
    </source>
</evidence>
<protein>
    <submittedName>
        <fullName evidence="5">Hydrogenase expression/formation protein HypE</fullName>
    </submittedName>
</protein>
<dbReference type="PANTHER" id="PTHR30303:SF0">
    <property type="entry name" value="CARBAMOYL DEHYDRATASE HYPE"/>
    <property type="match status" value="1"/>
</dbReference>
<dbReference type="CDD" id="cd02197">
    <property type="entry name" value="HypE"/>
    <property type="match status" value="1"/>
</dbReference>
<dbReference type="GeneID" id="56928968"/>
<dbReference type="Proteomes" id="UP000509742">
    <property type="component" value="Chromosome"/>
</dbReference>
<dbReference type="PIRSF" id="PIRSF005644">
    <property type="entry name" value="Hdrgns_mtr_HypE"/>
    <property type="match status" value="1"/>
</dbReference>
<dbReference type="OrthoDB" id="9801934at2"/>
<dbReference type="RefSeq" id="WP_006564067.1">
    <property type="nucleotide sequence ID" value="NZ_AP019774.1"/>
</dbReference>
<evidence type="ECO:0000313" key="7">
    <source>
        <dbReference type="Proteomes" id="UP000509742"/>
    </source>
</evidence>
<dbReference type="InterPro" id="IPR011854">
    <property type="entry name" value="HypE"/>
</dbReference>
<dbReference type="InterPro" id="IPR036921">
    <property type="entry name" value="PurM-like_N_sf"/>
</dbReference>
<proteinExistence type="inferred from homology"/>
<dbReference type="Pfam" id="PF00586">
    <property type="entry name" value="AIRS"/>
    <property type="match status" value="1"/>
</dbReference>
<dbReference type="SUPFAM" id="SSF55326">
    <property type="entry name" value="PurM N-terminal domain-like"/>
    <property type="match status" value="1"/>
</dbReference>
<organism evidence="5 6">
    <name type="scientific">Helicobacter suis</name>
    <dbReference type="NCBI Taxonomy" id="104628"/>
    <lineage>
        <taxon>Bacteria</taxon>
        <taxon>Pseudomonadati</taxon>
        <taxon>Campylobacterota</taxon>
        <taxon>Epsilonproteobacteria</taxon>
        <taxon>Campylobacterales</taxon>
        <taxon>Helicobacteraceae</taxon>
        <taxon>Helicobacter</taxon>
    </lineage>
</organism>
<reference evidence="4 7" key="2">
    <citation type="submission" date="2020-04" db="EMBL/GenBank/DDBJ databases">
        <title>Genomic analysis of gastric non-Helicobacter pylori Helicobacters isolated in Japan.</title>
        <authorList>
            <person name="Suzuki M."/>
            <person name="Rimbara E."/>
        </authorList>
    </citation>
    <scope>NUCLEOTIDE SEQUENCE [LARGE SCALE GENOMIC DNA]</scope>
    <source>
        <strain evidence="4 7">NHP19-0020</strain>
    </source>
</reference>
<sequence>MLARVALSCGNGGKQSLELIEQVFKPYLGEFLCADGEDGGVFKAEGAWAMSTDSFVVDPLIFAGGDIGKLSVCGSVNDVCMVGSKPTYLSVGFMLEEGLEITLLEQILASMRTELTLGKLKLLSLDTKVLPKNSMDKIFINTTALGPTIYPNLSAKNLKEGQSIIISDFIGSHGALLFALRSEIQLGVSLQSDCKQLFSILKPLFASQYPIYALRDATRGGLAAVLNEWARASLVDIEIEEASIPVLEEVRGVCEILGLEPYVLANEGVCVLSVGSVHATSVCEILAKSGANPAIIGAVCKQSQTPRVFLKNAWGSRRYLEMPEGELLPRIC</sequence>
<dbReference type="SUPFAM" id="SSF56042">
    <property type="entry name" value="PurM C-terminal domain-like"/>
    <property type="match status" value="1"/>
</dbReference>
<dbReference type="NCBIfam" id="TIGR02124">
    <property type="entry name" value="hypE"/>
    <property type="match status" value="1"/>
</dbReference>
<dbReference type="EMBL" id="AP023036">
    <property type="protein sequence ID" value="BCD46447.1"/>
    <property type="molecule type" value="Genomic_DNA"/>
</dbReference>